<geneLocation type="mitochondrion" evidence="10"/>
<feature type="transmembrane region" description="Helical" evidence="9">
    <location>
        <begin position="78"/>
        <end position="99"/>
    </location>
</feature>
<feature type="transmembrane region" description="Helical" evidence="9">
    <location>
        <begin position="178"/>
        <end position="197"/>
    </location>
</feature>
<evidence type="ECO:0000256" key="2">
    <source>
        <dbReference type="ARBA" id="ARBA00010535"/>
    </source>
</evidence>
<keyword evidence="5 9" id="KW-1133">Transmembrane helix</keyword>
<keyword evidence="8" id="KW-0830">Ubiquinone</keyword>
<keyword evidence="8 10" id="KW-0496">Mitochondrion</keyword>
<gene>
    <name evidence="10" type="primary">nd1</name>
</gene>
<evidence type="ECO:0000256" key="7">
    <source>
        <dbReference type="RuleBase" id="RU000471"/>
    </source>
</evidence>
<evidence type="ECO:0000256" key="8">
    <source>
        <dbReference type="RuleBase" id="RU000473"/>
    </source>
</evidence>
<feature type="transmembrane region" description="Helical" evidence="9">
    <location>
        <begin position="280"/>
        <end position="300"/>
    </location>
</feature>
<dbReference type="GO" id="GO:0008137">
    <property type="term" value="F:NADH dehydrogenase (ubiquinone) activity"/>
    <property type="evidence" value="ECO:0007669"/>
    <property type="project" value="UniProtKB-EC"/>
</dbReference>
<protein>
    <recommendedName>
        <fullName evidence="3 8">NADH-ubiquinone oxidoreductase chain 1</fullName>
        <ecNumber evidence="8">7.1.1.2</ecNumber>
    </recommendedName>
</protein>
<feature type="transmembrane region" description="Helical" evidence="9">
    <location>
        <begin position="145"/>
        <end position="166"/>
    </location>
</feature>
<proteinExistence type="inferred from homology"/>
<keyword evidence="6 9" id="KW-0472">Membrane</keyword>
<dbReference type="InterPro" id="IPR001694">
    <property type="entry name" value="NADH_UbQ_OxRdtase_su1/FPO"/>
</dbReference>
<name>A0A7D3NZ77_CLOSI</name>
<dbReference type="AlphaFoldDB" id="A0A7D3NZ77"/>
<comment type="similarity">
    <text evidence="2 7">Belongs to the complex I subunit 1 family.</text>
</comment>
<dbReference type="GO" id="GO:0005743">
    <property type="term" value="C:mitochondrial inner membrane"/>
    <property type="evidence" value="ECO:0007669"/>
    <property type="project" value="UniProtKB-SubCell"/>
</dbReference>
<reference evidence="10" key="1">
    <citation type="journal article" date="2020" name="PLoS Negl Trop">
        <title>Marked mitochondrial genetic variation in individuals and populations of the carcinogenic liver fluke Clonorchis sinensis.</title>
        <authorList>
            <person name="Kinkar L."/>
            <person name="Korhonen P.K."/>
            <person name="Wang D."/>
            <person name="Zhu X.-Q."/>
            <person name="Chelomina G.N."/>
            <person name="Wang T."/>
            <person name="Hall R.S."/>
            <person name="Koehler A.V."/>
            <person name="Harliwong I."/>
            <person name="Yang B."/>
            <person name="Fink J.L."/>
            <person name="Young N.D."/>
            <person name="Gasser R.B."/>
        </authorList>
    </citation>
    <scope>NUCLEOTIDE SEQUENCE</scope>
    <source>
        <strain evidence="10">Cs145</strain>
    </source>
</reference>
<dbReference type="GO" id="GO:0009060">
    <property type="term" value="P:aerobic respiration"/>
    <property type="evidence" value="ECO:0007669"/>
    <property type="project" value="TreeGrafter"/>
</dbReference>
<evidence type="ECO:0000256" key="4">
    <source>
        <dbReference type="ARBA" id="ARBA00022692"/>
    </source>
</evidence>
<dbReference type="Pfam" id="PF00146">
    <property type="entry name" value="NADHdh"/>
    <property type="match status" value="1"/>
</dbReference>
<feature type="transmembrane region" description="Helical" evidence="9">
    <location>
        <begin position="111"/>
        <end position="133"/>
    </location>
</feature>
<comment type="subcellular location">
    <subcellularLocation>
        <location evidence="1">Membrane</location>
        <topology evidence="1">Multi-pass membrane protein</topology>
    </subcellularLocation>
    <subcellularLocation>
        <location evidence="7">Mitochondrion inner membrane</location>
        <topology evidence="7">Multi-pass membrane protein</topology>
    </subcellularLocation>
</comment>
<accession>A0A7D3NZ77</accession>
<feature type="transmembrane region" description="Helical" evidence="9">
    <location>
        <begin position="6"/>
        <end position="29"/>
    </location>
</feature>
<dbReference type="GO" id="GO:0003954">
    <property type="term" value="F:NADH dehydrogenase activity"/>
    <property type="evidence" value="ECO:0007669"/>
    <property type="project" value="TreeGrafter"/>
</dbReference>
<dbReference type="PANTHER" id="PTHR11432">
    <property type="entry name" value="NADH DEHYDROGENASE SUBUNIT 1"/>
    <property type="match status" value="1"/>
</dbReference>
<evidence type="ECO:0000313" key="10">
    <source>
        <dbReference type="EMBL" id="QJP05469.1"/>
    </source>
</evidence>
<dbReference type="EC" id="7.1.1.2" evidence="8"/>
<evidence type="ECO:0000256" key="1">
    <source>
        <dbReference type="ARBA" id="ARBA00004141"/>
    </source>
</evidence>
<keyword evidence="4 7" id="KW-0812">Transmembrane</keyword>
<evidence type="ECO:0000256" key="9">
    <source>
        <dbReference type="SAM" id="Phobius"/>
    </source>
</evidence>
<keyword evidence="7" id="KW-0520">NAD</keyword>
<dbReference type="EMBL" id="MT292223">
    <property type="protein sequence ID" value="QJP05469.1"/>
    <property type="molecule type" value="Genomic_DNA"/>
</dbReference>
<feature type="transmembrane region" description="Helical" evidence="9">
    <location>
        <begin position="235"/>
        <end position="268"/>
    </location>
</feature>
<dbReference type="PANTHER" id="PTHR11432:SF3">
    <property type="entry name" value="NADH-UBIQUINONE OXIDOREDUCTASE CHAIN 1"/>
    <property type="match status" value="1"/>
</dbReference>
<evidence type="ECO:0000256" key="6">
    <source>
        <dbReference type="ARBA" id="ARBA00023136"/>
    </source>
</evidence>
<evidence type="ECO:0000256" key="5">
    <source>
        <dbReference type="ARBA" id="ARBA00022989"/>
    </source>
</evidence>
<organism evidence="10">
    <name type="scientific">Clonorchis sinensis</name>
    <name type="common">Chinese liver fluke</name>
    <dbReference type="NCBI Taxonomy" id="79923"/>
    <lineage>
        <taxon>Eukaryota</taxon>
        <taxon>Metazoa</taxon>
        <taxon>Spiralia</taxon>
        <taxon>Lophotrochozoa</taxon>
        <taxon>Platyhelminthes</taxon>
        <taxon>Trematoda</taxon>
        <taxon>Digenea</taxon>
        <taxon>Opisthorchiida</taxon>
        <taxon>Opisthorchiata</taxon>
        <taxon>Opisthorchiidae</taxon>
        <taxon>Clonorchis</taxon>
    </lineage>
</organism>
<evidence type="ECO:0000256" key="3">
    <source>
        <dbReference type="ARBA" id="ARBA00021009"/>
    </source>
</evidence>
<comment type="catalytic activity">
    <reaction evidence="8">
        <text>a ubiquinone + NADH + 5 H(+)(in) = a ubiquinol + NAD(+) + 4 H(+)(out)</text>
        <dbReference type="Rhea" id="RHEA:29091"/>
        <dbReference type="Rhea" id="RHEA-COMP:9565"/>
        <dbReference type="Rhea" id="RHEA-COMP:9566"/>
        <dbReference type="ChEBI" id="CHEBI:15378"/>
        <dbReference type="ChEBI" id="CHEBI:16389"/>
        <dbReference type="ChEBI" id="CHEBI:17976"/>
        <dbReference type="ChEBI" id="CHEBI:57540"/>
        <dbReference type="ChEBI" id="CHEBI:57945"/>
        <dbReference type="EC" id="7.1.1.2"/>
    </reaction>
</comment>
<sequence>MLFVLLLSVYILFSSFLAFVIIMLFVAFFILGERKILGYMQIRKGPNKVGFLGLFQSFADLLKLIVKFKVSLFQVRSWFGWLGVFLFVFLSCCYCLVFCLSHDGGCGSVTLLWLLLITSLTGYSVLSVGWGSYNKFALISCVRSAFGSVTFEACFMCIVIICALVCGDYGSFSFLEDFWGLSFVLPVCYFLWLAGMLCECNRTPLDYAEAESELVSGLSTEYCNVPFTCLFACEYLIMFIFSWLGSVLFFGGALVIWIGLIHVGFFIWSRATLPRVRYDYFIEFMWKYSILMLICSVFIVL</sequence>